<dbReference type="Proteomes" id="UP000019140">
    <property type="component" value="Unassembled WGS sequence"/>
</dbReference>
<dbReference type="EMBL" id="AZHX01000523">
    <property type="protein sequence ID" value="ETX07126.1"/>
    <property type="molecule type" value="Genomic_DNA"/>
</dbReference>
<feature type="domain" description="Rhodanese" evidence="1">
    <location>
        <begin position="275"/>
        <end position="362"/>
    </location>
</feature>
<comment type="caution">
    <text evidence="2">The sequence shown here is derived from an EMBL/GenBank/DDBJ whole genome shotgun (WGS) entry which is preliminary data.</text>
</comment>
<dbReference type="GO" id="GO:0004792">
    <property type="term" value="F:thiosulfate-cyanide sulfurtransferase activity"/>
    <property type="evidence" value="ECO:0007669"/>
    <property type="project" value="TreeGrafter"/>
</dbReference>
<dbReference type="Pfam" id="PF00581">
    <property type="entry name" value="Rhodanese"/>
    <property type="match status" value="4"/>
</dbReference>
<accession>W4MB46</accession>
<protein>
    <recommendedName>
        <fullName evidence="1">Rhodanese domain-containing protein</fullName>
    </recommendedName>
</protein>
<dbReference type="AlphaFoldDB" id="W4MB46"/>
<dbReference type="InterPro" id="IPR001763">
    <property type="entry name" value="Rhodanese-like_dom"/>
</dbReference>
<feature type="domain" description="Rhodanese" evidence="1">
    <location>
        <begin position="139"/>
        <end position="230"/>
    </location>
</feature>
<dbReference type="PANTHER" id="PTHR44086:SF10">
    <property type="entry name" value="THIOSULFATE SULFURTRANSFERASE_RHODANESE-LIKE DOMAIN-CONTAINING PROTEIN 3"/>
    <property type="match status" value="1"/>
</dbReference>
<reference evidence="2 3" key="1">
    <citation type="journal article" date="2014" name="Nature">
        <title>An environmental bacterial taxon with a large and distinct metabolic repertoire.</title>
        <authorList>
            <person name="Wilson M.C."/>
            <person name="Mori T."/>
            <person name="Ruckert C."/>
            <person name="Uria A.R."/>
            <person name="Helf M.J."/>
            <person name="Takada K."/>
            <person name="Gernert C."/>
            <person name="Steffens U.A."/>
            <person name="Heycke N."/>
            <person name="Schmitt S."/>
            <person name="Rinke C."/>
            <person name="Helfrich E.J."/>
            <person name="Brachmann A.O."/>
            <person name="Gurgui C."/>
            <person name="Wakimoto T."/>
            <person name="Kracht M."/>
            <person name="Crusemann M."/>
            <person name="Hentschel U."/>
            <person name="Abe I."/>
            <person name="Matsunaga S."/>
            <person name="Kalinowski J."/>
            <person name="Takeyama H."/>
            <person name="Piel J."/>
        </authorList>
    </citation>
    <scope>NUCLEOTIDE SEQUENCE [LARGE SCALE GENOMIC DNA]</scope>
    <source>
        <strain evidence="3">TSY2</strain>
    </source>
</reference>
<dbReference type="PANTHER" id="PTHR44086">
    <property type="entry name" value="THIOSULFATE SULFURTRANSFERASE RDL2, MITOCHONDRIAL-RELATED"/>
    <property type="match status" value="1"/>
</dbReference>
<feature type="domain" description="Rhodanese" evidence="1">
    <location>
        <begin position="16"/>
        <end position="106"/>
    </location>
</feature>
<dbReference type="InterPro" id="IPR036873">
    <property type="entry name" value="Rhodanese-like_dom_sf"/>
</dbReference>
<name>W4MB46_9BACT</name>
<gene>
    <name evidence="2" type="ORF">ETSY2_13030</name>
</gene>
<evidence type="ECO:0000313" key="2">
    <source>
        <dbReference type="EMBL" id="ETX07126.1"/>
    </source>
</evidence>
<dbReference type="PROSITE" id="PS50206">
    <property type="entry name" value="RHODANESE_3"/>
    <property type="match status" value="4"/>
</dbReference>
<dbReference type="SMART" id="SM00450">
    <property type="entry name" value="RHOD"/>
    <property type="match status" value="4"/>
</dbReference>
<dbReference type="SUPFAM" id="SSF52821">
    <property type="entry name" value="Rhodanese/Cell cycle control phosphatase"/>
    <property type="match status" value="4"/>
</dbReference>
<dbReference type="HOGENOM" id="CLU_024972_1_0_7"/>
<proteinExistence type="predicted"/>
<sequence length="532" mass="57926">MAHLISASKAAEMLADEDEVAFLDIREIVPFGAGHPLLATNLPLSRMELSISKLVPRRTTRIVLTDSGDATAVQAAERLEHLGYANLAVSEGGTLAWEEAGFKLFPEIEVPTKGFGAFARRFGRPTFISPQELDRALRSGEDWIVLDSRPPDEYRKGNIPGSIDAPGADVLRCFDDLVPDASTNVVVNCMSATRGILGGLSLRAAGVLNAVYVLHHGTRGWLLDGLDLETNASRFPKPASSAALNNAKARATRMADNAGLMRIDTATLERWHRDQHRTTYVFDVRSEAEYMAGHLIGSVNAPYGTIVMSPDRFFATLKARIVLVDDDTVRATVTALWLAQMGWGEVVILVDGLREGALETGSEPISPMDLPRTLARELSIRELKALQQVQAVRIIDVGTSDRYVDGHIPGAMWCSRVALGRLLQEETHNSPTVLTSEDGVLAQLAASDLDGLLAPSVFTLTGGNTAWREAGLALARGAEHFASPRDDHWLASSERPGDTRQNVLDYLAWEETLLDDIEQSGASPYRNLMWAT</sequence>
<dbReference type="Gene3D" id="3.40.250.10">
    <property type="entry name" value="Rhodanese-like domain"/>
    <property type="match status" value="4"/>
</dbReference>
<feature type="domain" description="Rhodanese" evidence="1">
    <location>
        <begin position="388"/>
        <end position="476"/>
    </location>
</feature>
<evidence type="ECO:0000259" key="1">
    <source>
        <dbReference type="PROSITE" id="PS50206"/>
    </source>
</evidence>
<evidence type="ECO:0000313" key="3">
    <source>
        <dbReference type="Proteomes" id="UP000019140"/>
    </source>
</evidence>
<organism evidence="2 3">
    <name type="scientific">Candidatus Entotheonella gemina</name>
    <dbReference type="NCBI Taxonomy" id="1429439"/>
    <lineage>
        <taxon>Bacteria</taxon>
        <taxon>Pseudomonadati</taxon>
        <taxon>Nitrospinota/Tectimicrobiota group</taxon>
        <taxon>Candidatus Tectimicrobiota</taxon>
        <taxon>Candidatus Entotheonellia</taxon>
        <taxon>Candidatus Entotheonellales</taxon>
        <taxon>Candidatus Entotheonellaceae</taxon>
        <taxon>Candidatus Entotheonella</taxon>
    </lineage>
</organism>
<keyword evidence="3" id="KW-1185">Reference proteome</keyword>